<dbReference type="Proteomes" id="UP001472677">
    <property type="component" value="Unassembled WGS sequence"/>
</dbReference>
<dbReference type="InterPro" id="IPR044819">
    <property type="entry name" value="OBL-like"/>
</dbReference>
<name>A0ABR2FCJ6_9ROSI</name>
<evidence type="ECO:0000313" key="2">
    <source>
        <dbReference type="EMBL" id="KAK8576004.1"/>
    </source>
</evidence>
<dbReference type="PANTHER" id="PTHR46086">
    <property type="entry name" value="ALPHA/BETA-HYDROLASES SUPERFAMILY PROTEIN"/>
    <property type="match status" value="1"/>
</dbReference>
<gene>
    <name evidence="2" type="ORF">V6N12_063652</name>
</gene>
<proteinExistence type="predicted"/>
<evidence type="ECO:0000256" key="1">
    <source>
        <dbReference type="SAM" id="Phobius"/>
    </source>
</evidence>
<dbReference type="EMBL" id="JBBPBM010000007">
    <property type="protein sequence ID" value="KAK8576004.1"/>
    <property type="molecule type" value="Genomic_DNA"/>
</dbReference>
<accession>A0ABR2FCJ6</accession>
<keyword evidence="1" id="KW-0472">Membrane</keyword>
<evidence type="ECO:0000313" key="3">
    <source>
        <dbReference type="Proteomes" id="UP001472677"/>
    </source>
</evidence>
<protein>
    <submittedName>
        <fullName evidence="2">Uncharacterized protein</fullName>
    </submittedName>
</protein>
<dbReference type="PANTHER" id="PTHR46086:SF29">
    <property type="entry name" value="SUPERFAMILY PROTEIN, PUTATIVE ISOFORM 1-RELATED"/>
    <property type="match status" value="1"/>
</dbReference>
<keyword evidence="1" id="KW-1133">Transmembrane helix</keyword>
<keyword evidence="3" id="KW-1185">Reference proteome</keyword>
<keyword evidence="1" id="KW-0812">Transmembrane</keyword>
<sequence>MDNIQHVLSEDIPNENGQELEKLNNDCNGGPSWTAIVESGTKSKGTWDREGEKTPLNNRAVDDLLSMVAAFWSLCWWDDPMSCLIGISSRKNMAKMWRAETQVVTFRDKSVNHDTIVVCFKGTQLFSTDDWCSDVICLGSSSPISERFIAVFSKAKFIVASHSLGSALVVLFSVILFLPQGVLSGENAKSLYVRSTKSRG</sequence>
<organism evidence="2 3">
    <name type="scientific">Hibiscus sabdariffa</name>
    <name type="common">roselle</name>
    <dbReference type="NCBI Taxonomy" id="183260"/>
    <lineage>
        <taxon>Eukaryota</taxon>
        <taxon>Viridiplantae</taxon>
        <taxon>Streptophyta</taxon>
        <taxon>Embryophyta</taxon>
        <taxon>Tracheophyta</taxon>
        <taxon>Spermatophyta</taxon>
        <taxon>Magnoliopsida</taxon>
        <taxon>eudicotyledons</taxon>
        <taxon>Gunneridae</taxon>
        <taxon>Pentapetalae</taxon>
        <taxon>rosids</taxon>
        <taxon>malvids</taxon>
        <taxon>Malvales</taxon>
        <taxon>Malvaceae</taxon>
        <taxon>Malvoideae</taxon>
        <taxon>Hibiscus</taxon>
    </lineage>
</organism>
<reference evidence="2 3" key="1">
    <citation type="journal article" date="2024" name="G3 (Bethesda)">
        <title>Genome assembly of Hibiscus sabdariffa L. provides insights into metabolisms of medicinal natural products.</title>
        <authorList>
            <person name="Kim T."/>
        </authorList>
    </citation>
    <scope>NUCLEOTIDE SEQUENCE [LARGE SCALE GENOMIC DNA]</scope>
    <source>
        <strain evidence="2">TK-2024</strain>
        <tissue evidence="2">Old leaves</tissue>
    </source>
</reference>
<comment type="caution">
    <text evidence="2">The sequence shown here is derived from an EMBL/GenBank/DDBJ whole genome shotgun (WGS) entry which is preliminary data.</text>
</comment>
<feature type="transmembrane region" description="Helical" evidence="1">
    <location>
        <begin position="157"/>
        <end position="178"/>
    </location>
</feature>